<dbReference type="Gene3D" id="1.10.1370.30">
    <property type="match status" value="1"/>
</dbReference>
<evidence type="ECO:0000313" key="2">
    <source>
        <dbReference type="Proteomes" id="UP000177698"/>
    </source>
</evidence>
<dbReference type="Proteomes" id="UP000177698">
    <property type="component" value="Unassembled WGS sequence"/>
</dbReference>
<protein>
    <recommendedName>
        <fullName evidence="3">Peptidase M3A/M3B catalytic domain-containing protein</fullName>
    </recommendedName>
</protein>
<dbReference type="EMBL" id="MGAG01000039">
    <property type="protein sequence ID" value="OGK39581.1"/>
    <property type="molecule type" value="Genomic_DNA"/>
</dbReference>
<dbReference type="AlphaFoldDB" id="A0A1F7I897"/>
<organism evidence="1 2">
    <name type="scientific">Candidatus Roizmanbacteria bacterium RIFCSPLOWO2_01_FULL_37_12</name>
    <dbReference type="NCBI Taxonomy" id="1802056"/>
    <lineage>
        <taxon>Bacteria</taxon>
        <taxon>Candidatus Roizmaniibacteriota</taxon>
    </lineage>
</organism>
<gene>
    <name evidence="1" type="ORF">A2954_02200</name>
</gene>
<reference evidence="1 2" key="1">
    <citation type="journal article" date="2016" name="Nat. Commun.">
        <title>Thousands of microbial genomes shed light on interconnected biogeochemical processes in an aquifer system.</title>
        <authorList>
            <person name="Anantharaman K."/>
            <person name="Brown C.T."/>
            <person name="Hug L.A."/>
            <person name="Sharon I."/>
            <person name="Castelle C.J."/>
            <person name="Probst A.J."/>
            <person name="Thomas B.C."/>
            <person name="Singh A."/>
            <person name="Wilkins M.J."/>
            <person name="Karaoz U."/>
            <person name="Brodie E.L."/>
            <person name="Williams K.H."/>
            <person name="Hubbard S.S."/>
            <person name="Banfield J.F."/>
        </authorList>
    </citation>
    <scope>NUCLEOTIDE SEQUENCE [LARGE SCALE GENOMIC DNA]</scope>
</reference>
<proteinExistence type="predicted"/>
<sequence length="397" mass="45841">MLYQEKNSTSREFAAAFLEVRDARNSYAQAKGFADFYQMMLNTRFGLTAKQVDRDLERLQEACSPWIQHLESKMKAFVKSDSIPDYNYRYYWAAILKGSFPEFTGQTYENVKISIEKLFGKLGLMPEFRSTYIEDEPRPAKSQAGTIPSEQLPHSANNAYVFYDKSLMTIKNITDILHELFHGIHLASMNQLLPYILRKPLLGDEILSEMPAVFGEQYILDILFPGNPSVDMLDGYEAFSMLSQMTIWTNTLASLRLEKFIYDQSSSTIDDINQIYLQIKKELFPSIAEAPEGIYEWANNIYIWLYPVYTPGHFYAGMLAKQIRRYGEKKFGSIRNPRFIKWFKQKFLATGFSQDWQDLLLQATGKSFSPDYFFSDANSQLPKLEGSIFPLSQPKGL</sequence>
<evidence type="ECO:0008006" key="3">
    <source>
        <dbReference type="Google" id="ProtNLM"/>
    </source>
</evidence>
<accession>A0A1F7I897</accession>
<comment type="caution">
    <text evidence="1">The sequence shown here is derived from an EMBL/GenBank/DDBJ whole genome shotgun (WGS) entry which is preliminary data.</text>
</comment>
<name>A0A1F7I897_9BACT</name>
<dbReference type="SUPFAM" id="SSF55486">
    <property type="entry name" value="Metalloproteases ('zincins'), catalytic domain"/>
    <property type="match status" value="1"/>
</dbReference>
<evidence type="ECO:0000313" key="1">
    <source>
        <dbReference type="EMBL" id="OGK39581.1"/>
    </source>
</evidence>